<reference evidence="1 2" key="1">
    <citation type="submission" date="2019-02" db="EMBL/GenBank/DDBJ databases">
        <title>Deep-cultivation of Planctomycetes and their phenomic and genomic characterization uncovers novel biology.</title>
        <authorList>
            <person name="Wiegand S."/>
            <person name="Jogler M."/>
            <person name="Boedeker C."/>
            <person name="Pinto D."/>
            <person name="Vollmers J."/>
            <person name="Rivas-Marin E."/>
            <person name="Kohn T."/>
            <person name="Peeters S.H."/>
            <person name="Heuer A."/>
            <person name="Rast P."/>
            <person name="Oberbeckmann S."/>
            <person name="Bunk B."/>
            <person name="Jeske O."/>
            <person name="Meyerdierks A."/>
            <person name="Storesund J.E."/>
            <person name="Kallscheuer N."/>
            <person name="Luecker S."/>
            <person name="Lage O.M."/>
            <person name="Pohl T."/>
            <person name="Merkel B.J."/>
            <person name="Hornburger P."/>
            <person name="Mueller R.-W."/>
            <person name="Bruemmer F."/>
            <person name="Labrenz M."/>
            <person name="Spormann A.M."/>
            <person name="Op den Camp H."/>
            <person name="Overmann J."/>
            <person name="Amann R."/>
            <person name="Jetten M.S.M."/>
            <person name="Mascher T."/>
            <person name="Medema M.H."/>
            <person name="Devos D.P."/>
            <person name="Kaster A.-K."/>
            <person name="Ovreas L."/>
            <person name="Rohde M."/>
            <person name="Galperin M.Y."/>
            <person name="Jogler C."/>
        </authorList>
    </citation>
    <scope>NUCLEOTIDE SEQUENCE [LARGE SCALE GENOMIC DNA]</scope>
    <source>
        <strain evidence="1 2">Spa11</strain>
    </source>
</reference>
<evidence type="ECO:0008006" key="3">
    <source>
        <dbReference type="Google" id="ProtNLM"/>
    </source>
</evidence>
<dbReference type="InterPro" id="IPR036439">
    <property type="entry name" value="Dockerin_dom_sf"/>
</dbReference>
<accession>A0A518KA88</accession>
<dbReference type="EMBL" id="CP036349">
    <property type="protein sequence ID" value="QDV74707.1"/>
    <property type="molecule type" value="Genomic_DNA"/>
</dbReference>
<organism evidence="1 2">
    <name type="scientific">Botrimarina mediterranea</name>
    <dbReference type="NCBI Taxonomy" id="2528022"/>
    <lineage>
        <taxon>Bacteria</taxon>
        <taxon>Pseudomonadati</taxon>
        <taxon>Planctomycetota</taxon>
        <taxon>Planctomycetia</taxon>
        <taxon>Pirellulales</taxon>
        <taxon>Lacipirellulaceae</taxon>
        <taxon>Botrimarina</taxon>
    </lineage>
</organism>
<dbReference type="AlphaFoldDB" id="A0A518KA88"/>
<protein>
    <recommendedName>
        <fullName evidence="3">PEP-CTERM protein-sorting domain-containing protein</fullName>
    </recommendedName>
</protein>
<proteinExistence type="predicted"/>
<dbReference type="GO" id="GO:0000272">
    <property type="term" value="P:polysaccharide catabolic process"/>
    <property type="evidence" value="ECO:0007669"/>
    <property type="project" value="InterPro"/>
</dbReference>
<dbReference type="Proteomes" id="UP000316426">
    <property type="component" value="Chromosome"/>
</dbReference>
<dbReference type="InterPro" id="IPR018247">
    <property type="entry name" value="EF_Hand_1_Ca_BS"/>
</dbReference>
<name>A0A518KA88_9BACT</name>
<sequence>MMNDFATSSLSWGRRITPSFAAAPLAALAVAVGAMGFFSPPALALELAYSFEAGTDGFGPNPTGGGIAVSQDTIGATEGAGSLKVAIDDGQTFVGALASELAPSVGDPPGLDYFLVDITITEAFTGTFADLGVAFFGDSQPDRPGGQVAGQQVQFIRDQVPIGALEPGTHRNVLLDLTRGNFHPLTFQFPVSFNDAFGTLGSGVDDLIPTGFQFYVNLSGGPITVYFDNVRTGQIFEADYNGDGVVDAADYTVWRDHVDLEIDEPASFFEGDGNGDGVVDNADYDYWADRYGLTSVGVDQSGIVVPEPTAICLLVTSGFGLLAASRYR</sequence>
<dbReference type="PROSITE" id="PS00018">
    <property type="entry name" value="EF_HAND_1"/>
    <property type="match status" value="2"/>
</dbReference>
<keyword evidence="2" id="KW-1185">Reference proteome</keyword>
<dbReference type="KEGG" id="bmei:Spa11_29150"/>
<evidence type="ECO:0000313" key="2">
    <source>
        <dbReference type="Proteomes" id="UP000316426"/>
    </source>
</evidence>
<dbReference type="Gene3D" id="1.10.1330.10">
    <property type="entry name" value="Dockerin domain"/>
    <property type="match status" value="1"/>
</dbReference>
<gene>
    <name evidence="1" type="ORF">Spa11_29150</name>
</gene>
<evidence type="ECO:0000313" key="1">
    <source>
        <dbReference type="EMBL" id="QDV74707.1"/>
    </source>
</evidence>